<feature type="region of interest" description="Disordered" evidence="1">
    <location>
        <begin position="242"/>
        <end position="312"/>
    </location>
</feature>
<evidence type="ECO:0000313" key="2">
    <source>
        <dbReference type="EMBL" id="KAG2496820.1"/>
    </source>
</evidence>
<feature type="compositionally biased region" description="Polar residues" evidence="1">
    <location>
        <begin position="286"/>
        <end position="299"/>
    </location>
</feature>
<evidence type="ECO:0000313" key="3">
    <source>
        <dbReference type="Proteomes" id="UP000612055"/>
    </source>
</evidence>
<accession>A0A835YDI7</accession>
<feature type="region of interest" description="Disordered" evidence="1">
    <location>
        <begin position="118"/>
        <end position="179"/>
    </location>
</feature>
<proteinExistence type="predicted"/>
<feature type="compositionally biased region" description="Basic residues" evidence="1">
    <location>
        <begin position="84"/>
        <end position="93"/>
    </location>
</feature>
<protein>
    <submittedName>
        <fullName evidence="2">Uncharacterized protein</fullName>
    </submittedName>
</protein>
<evidence type="ECO:0000256" key="1">
    <source>
        <dbReference type="SAM" id="MobiDB-lite"/>
    </source>
</evidence>
<reference evidence="2" key="1">
    <citation type="journal article" date="2020" name="bioRxiv">
        <title>Comparative genomics of Chlamydomonas.</title>
        <authorList>
            <person name="Craig R.J."/>
            <person name="Hasan A.R."/>
            <person name="Ness R.W."/>
            <person name="Keightley P.D."/>
        </authorList>
    </citation>
    <scope>NUCLEOTIDE SEQUENCE</scope>
    <source>
        <strain evidence="2">CCAP 11/70</strain>
    </source>
</reference>
<feature type="region of interest" description="Disordered" evidence="1">
    <location>
        <begin position="14"/>
        <end position="55"/>
    </location>
</feature>
<feature type="region of interest" description="Disordered" evidence="1">
    <location>
        <begin position="328"/>
        <end position="349"/>
    </location>
</feature>
<feature type="region of interest" description="Disordered" evidence="1">
    <location>
        <begin position="73"/>
        <end position="100"/>
    </location>
</feature>
<gene>
    <name evidence="2" type="ORF">HYH03_005226</name>
</gene>
<comment type="caution">
    <text evidence="2">The sequence shown here is derived from an EMBL/GenBank/DDBJ whole genome shotgun (WGS) entry which is preliminary data.</text>
</comment>
<feature type="compositionally biased region" description="Low complexity" evidence="1">
    <location>
        <begin position="38"/>
        <end position="55"/>
    </location>
</feature>
<keyword evidence="3" id="KW-1185">Reference proteome</keyword>
<organism evidence="2 3">
    <name type="scientific">Edaphochlamys debaryana</name>
    <dbReference type="NCBI Taxonomy" id="47281"/>
    <lineage>
        <taxon>Eukaryota</taxon>
        <taxon>Viridiplantae</taxon>
        <taxon>Chlorophyta</taxon>
        <taxon>core chlorophytes</taxon>
        <taxon>Chlorophyceae</taxon>
        <taxon>CS clade</taxon>
        <taxon>Chlamydomonadales</taxon>
        <taxon>Chlamydomonadales incertae sedis</taxon>
        <taxon>Edaphochlamys</taxon>
    </lineage>
</organism>
<feature type="compositionally biased region" description="Low complexity" evidence="1">
    <location>
        <begin position="650"/>
        <end position="669"/>
    </location>
</feature>
<feature type="compositionally biased region" description="Basic and acidic residues" evidence="1">
    <location>
        <begin position="242"/>
        <end position="253"/>
    </location>
</feature>
<name>A0A835YDI7_9CHLO</name>
<sequence length="887" mass="90280">MPFLACLCSHAQVDLTEPGRRPSSSQPPGLSPEEEGPGRATARGAGAAHPGAAQALHAACGPNHAALHPTLQPAAARPSSLPPIHHHALRPARRNPDEPSVRKGVAFFDATLAATLDRSRHGAPAAAPPPELGPHGRASAPHPAYDDKGGIGMRTAHGSVPASAPPRLPSAVPAGDSLYPHGPTESMTYKAAANDLNRLPYGDASLYVNHVGGAPPLSRVSVADDDDDSVFAEADRRYSAEQAEARRRHKEDSANGFGRASRSCSDTSDSEGERAAGARGPCSRPISATTCSSQVSVFTSGDGPARRVKRGHRNTWSRRVLRHLRLETPAESEVEPDAIARSAADGPDLDSDLDAAGLETEVEVEVGDAAAGDQEGEGEAQRRCRRARLPSLVIFTRPRPPLVAREPGQTWWTKIRTWAGAKARRARRWQAEDASVAGGSAAAAAAAAAAAQSSVVMEVLGGDVFADDTAHGGHLAFTAGIGGPSAAAGVATAASLVAAAAPDRSVHGLAAVTAPAAATPAPPSRLALSPRPVAPPVGAKHPHKAGAAPVAAHATPEVAAAAQTEVVPSPLYGQVTAAAASGAASAAMADSVYGEGSVRGGCVMLYDGRCHAKAVQHAYEELHCNKHLSTMLTAGQATAESRQPHPTAPPAVGVVPDVASRSPRRSISSRNHRVGLPGSTAAAAASDGSVLVGLATTATAAATDGCGVPSSAAACAKASPGLPRPGTGKGAAGGGHVASTCAATAHATRPDSREQAPEPRQLLKAPSSKASEVVATRGASNGGLIRFVSLPAPKQRAAQHATHEHCAGPLSFPAALASASDARSSLPASMSCSSRRLAAGNSRERERERERKTSDFGGPSEEGLEDRDWQAGFPGYLPGSMSPSARP</sequence>
<dbReference type="Proteomes" id="UP000612055">
    <property type="component" value="Unassembled WGS sequence"/>
</dbReference>
<dbReference type="EMBL" id="JAEHOE010000017">
    <property type="protein sequence ID" value="KAG2496820.1"/>
    <property type="molecule type" value="Genomic_DNA"/>
</dbReference>
<feature type="compositionally biased region" description="Basic and acidic residues" evidence="1">
    <location>
        <begin position="842"/>
        <end position="854"/>
    </location>
</feature>
<feature type="region of interest" description="Disordered" evidence="1">
    <location>
        <begin position="635"/>
        <end position="680"/>
    </location>
</feature>
<dbReference type="AlphaFoldDB" id="A0A835YDI7"/>
<feature type="region of interest" description="Disordered" evidence="1">
    <location>
        <begin position="825"/>
        <end position="887"/>
    </location>
</feature>
<feature type="compositionally biased region" description="Basic and acidic residues" evidence="1">
    <location>
        <begin position="748"/>
        <end position="757"/>
    </location>
</feature>
<feature type="region of interest" description="Disordered" evidence="1">
    <location>
        <begin position="742"/>
        <end position="774"/>
    </location>
</feature>